<evidence type="ECO:0000259" key="6">
    <source>
        <dbReference type="Pfam" id="PF13515"/>
    </source>
</evidence>
<gene>
    <name evidence="7" type="ORF">H9813_10420</name>
</gene>
<name>A0A9D2J034_9FIRM</name>
<accession>A0A9D2J034</accession>
<feature type="transmembrane region" description="Helical" evidence="5">
    <location>
        <begin position="305"/>
        <end position="326"/>
    </location>
</feature>
<evidence type="ECO:0000256" key="2">
    <source>
        <dbReference type="ARBA" id="ARBA00022692"/>
    </source>
</evidence>
<reference evidence="7" key="1">
    <citation type="journal article" date="2021" name="PeerJ">
        <title>Extensive microbial diversity within the chicken gut microbiome revealed by metagenomics and culture.</title>
        <authorList>
            <person name="Gilroy R."/>
            <person name="Ravi A."/>
            <person name="Getino M."/>
            <person name="Pursley I."/>
            <person name="Horton D.L."/>
            <person name="Alikhan N.F."/>
            <person name="Baker D."/>
            <person name="Gharbi K."/>
            <person name="Hall N."/>
            <person name="Watson M."/>
            <person name="Adriaenssens E.M."/>
            <person name="Foster-Nyarko E."/>
            <person name="Jarju S."/>
            <person name="Secka A."/>
            <person name="Antonio M."/>
            <person name="Oren A."/>
            <person name="Chaudhuri R.R."/>
            <person name="La Ragione R."/>
            <person name="Hildebrand F."/>
            <person name="Pallen M.J."/>
        </authorList>
    </citation>
    <scope>NUCLEOTIDE SEQUENCE</scope>
    <source>
        <strain evidence="7">ChiGjej4B4-18154</strain>
    </source>
</reference>
<comment type="caution">
    <text evidence="7">The sequence shown here is derived from an EMBL/GenBank/DDBJ whole genome shotgun (WGS) entry which is preliminary data.</text>
</comment>
<evidence type="ECO:0000256" key="4">
    <source>
        <dbReference type="ARBA" id="ARBA00023136"/>
    </source>
</evidence>
<feature type="domain" description="Integral membrane bound transporter" evidence="6">
    <location>
        <begin position="206"/>
        <end position="322"/>
    </location>
</feature>
<feature type="transmembrane region" description="Helical" evidence="5">
    <location>
        <begin position="47"/>
        <end position="66"/>
    </location>
</feature>
<proteinExistence type="predicted"/>
<keyword evidence="2 5" id="KW-0812">Transmembrane</keyword>
<keyword evidence="3 5" id="KW-1133">Transmembrane helix</keyword>
<protein>
    <submittedName>
        <fullName evidence="7">FUSC family protein</fullName>
    </submittedName>
</protein>
<feature type="transmembrane region" description="Helical" evidence="5">
    <location>
        <begin position="246"/>
        <end position="263"/>
    </location>
</feature>
<dbReference type="AlphaFoldDB" id="A0A9D2J034"/>
<evidence type="ECO:0000256" key="5">
    <source>
        <dbReference type="SAM" id="Phobius"/>
    </source>
</evidence>
<dbReference type="GO" id="GO:0016020">
    <property type="term" value="C:membrane"/>
    <property type="evidence" value="ECO:0007669"/>
    <property type="project" value="UniProtKB-SubCell"/>
</dbReference>
<evidence type="ECO:0000256" key="1">
    <source>
        <dbReference type="ARBA" id="ARBA00004141"/>
    </source>
</evidence>
<dbReference type="Proteomes" id="UP000824035">
    <property type="component" value="Unassembled WGS sequence"/>
</dbReference>
<feature type="transmembrane region" description="Helical" evidence="5">
    <location>
        <begin position="154"/>
        <end position="172"/>
    </location>
</feature>
<dbReference type="InterPro" id="IPR049453">
    <property type="entry name" value="Memb_transporter_dom"/>
</dbReference>
<dbReference type="EMBL" id="DXBV01000107">
    <property type="protein sequence ID" value="HIZ31626.1"/>
    <property type="molecule type" value="Genomic_DNA"/>
</dbReference>
<evidence type="ECO:0000313" key="7">
    <source>
        <dbReference type="EMBL" id="HIZ31626.1"/>
    </source>
</evidence>
<feature type="transmembrane region" description="Helical" evidence="5">
    <location>
        <begin position="20"/>
        <end position="41"/>
    </location>
</feature>
<comment type="subcellular location">
    <subcellularLocation>
        <location evidence="1">Membrane</location>
        <topology evidence="1">Multi-pass membrane protein</topology>
    </subcellularLocation>
</comment>
<evidence type="ECO:0000313" key="8">
    <source>
        <dbReference type="Proteomes" id="UP000824035"/>
    </source>
</evidence>
<reference evidence="7" key="2">
    <citation type="submission" date="2021-04" db="EMBL/GenBank/DDBJ databases">
        <authorList>
            <person name="Gilroy R."/>
        </authorList>
    </citation>
    <scope>NUCLEOTIDE SEQUENCE</scope>
    <source>
        <strain evidence="7">ChiGjej4B4-18154</strain>
    </source>
</reference>
<sequence>MDPSVLKRRIAACGTKGEKAFYWAAMAVRSALIVAFAILFISLLSGLFGADNTPLAVVLFCMLLGIRFVDFDYCIADSMAALGAALAILTLAPCAAAALAPVLVAPLHFIAFFALLLLTCQRPEMGNGGIYNFAYIYLAGNPVAGQALARRGMMALAGYLLCGAILFVKHRKRNPDACFHHRLRRFDLARPECLWQLCMALGVSLVLAAGQAFGVERFMWMGFACGSLLSEHPLPQNAAVRFWQRIVGAAAGCGLFALLYLAVPPDFRSLLGPLGGFCMGFCTDYRYKTAMNCIGAGLYGLQGAVVLRLADTVLGVTFALVFAALFRRLTLRFLPGAKTTL</sequence>
<keyword evidence="4 5" id="KW-0472">Membrane</keyword>
<dbReference type="Pfam" id="PF13515">
    <property type="entry name" value="FUSC_2"/>
    <property type="match status" value="1"/>
</dbReference>
<organism evidence="7 8">
    <name type="scientific">Candidatus Allofournierella merdipullorum</name>
    <dbReference type="NCBI Taxonomy" id="2838595"/>
    <lineage>
        <taxon>Bacteria</taxon>
        <taxon>Bacillati</taxon>
        <taxon>Bacillota</taxon>
        <taxon>Clostridia</taxon>
        <taxon>Eubacteriales</taxon>
        <taxon>Oscillospiraceae</taxon>
        <taxon>Allofournierella</taxon>
    </lineage>
</organism>
<evidence type="ECO:0000256" key="3">
    <source>
        <dbReference type="ARBA" id="ARBA00022989"/>
    </source>
</evidence>